<dbReference type="AlphaFoldDB" id="A0A7K1UJ74"/>
<evidence type="ECO:0000313" key="3">
    <source>
        <dbReference type="Proteomes" id="UP000460157"/>
    </source>
</evidence>
<proteinExistence type="predicted"/>
<name>A0A7K1UJ74_9MICC</name>
<comment type="caution">
    <text evidence="2">The sequence shown here is derived from an EMBL/GenBank/DDBJ whole genome shotgun (WGS) entry which is preliminary data.</text>
</comment>
<dbReference type="RefSeq" id="WP_157323548.1">
    <property type="nucleotide sequence ID" value="NZ_BMFX01000002.1"/>
</dbReference>
<sequence length="295" mass="31659">MPESTLPGSRTLTTPRATAALCAAAGLSLLISCGDIGQDDQAQQAPETAVSAEGTDRAVPTEPAAEGTEQAHEAATAESAGPEAPEALDEDQKLEVLLSAGDLPDSPESHSTHTGISYFLDYIAVEYTQYQETFGETPCAAIMDRINVDLVGEEPLGGLVHSYRMPEDQEEHSPQVYAWILSFDEQVDTARIWDRVLEECGGTQLEAGDESVEISRLELAEDFGLDVDGIRMVVHSQDEPLSAGSAVRHSMTVDFGQNLVMVAAVGLDEEEFSTVAEAQLSRLAEHWDSAKHDDA</sequence>
<feature type="region of interest" description="Disordered" evidence="1">
    <location>
        <begin position="42"/>
        <end position="89"/>
    </location>
</feature>
<evidence type="ECO:0008006" key="4">
    <source>
        <dbReference type="Google" id="ProtNLM"/>
    </source>
</evidence>
<gene>
    <name evidence="2" type="ORF">GNZ21_09250</name>
</gene>
<dbReference type="OrthoDB" id="4966027at2"/>
<organism evidence="2 3">
    <name type="scientific">Nesterenkonia alkaliphila</name>
    <dbReference type="NCBI Taxonomy" id="1463631"/>
    <lineage>
        <taxon>Bacteria</taxon>
        <taxon>Bacillati</taxon>
        <taxon>Actinomycetota</taxon>
        <taxon>Actinomycetes</taxon>
        <taxon>Micrococcales</taxon>
        <taxon>Micrococcaceae</taxon>
        <taxon>Nesterenkonia</taxon>
    </lineage>
</organism>
<dbReference type="EMBL" id="WRPM01000068">
    <property type="protein sequence ID" value="MVT26538.1"/>
    <property type="molecule type" value="Genomic_DNA"/>
</dbReference>
<reference evidence="2 3" key="1">
    <citation type="submission" date="2019-12" db="EMBL/GenBank/DDBJ databases">
        <title>Nesterenkonia muleiensis sp. nov., a novel actinobacterium isolated from sap of Populus euphratica.</title>
        <authorList>
            <person name="Wang R."/>
        </authorList>
    </citation>
    <scope>NUCLEOTIDE SEQUENCE [LARGE SCALE GENOMIC DNA]</scope>
    <source>
        <strain evidence="2 3">F10</strain>
    </source>
</reference>
<dbReference type="Proteomes" id="UP000460157">
    <property type="component" value="Unassembled WGS sequence"/>
</dbReference>
<keyword evidence="3" id="KW-1185">Reference proteome</keyword>
<evidence type="ECO:0000256" key="1">
    <source>
        <dbReference type="SAM" id="MobiDB-lite"/>
    </source>
</evidence>
<evidence type="ECO:0000313" key="2">
    <source>
        <dbReference type="EMBL" id="MVT26538.1"/>
    </source>
</evidence>
<accession>A0A7K1UJ74</accession>
<protein>
    <recommendedName>
        <fullName evidence="4">Sensor domain-containing protein</fullName>
    </recommendedName>
</protein>